<protein>
    <submittedName>
        <fullName evidence="10">Uncharacterized protein</fullName>
    </submittedName>
</protein>
<keyword evidence="11" id="KW-1185">Reference proteome</keyword>
<dbReference type="AlphaFoldDB" id="A0A165GJZ4"/>
<dbReference type="Pfam" id="PF21486">
    <property type="entry name" value="NUP120_helical"/>
    <property type="match status" value="1"/>
</dbReference>
<dbReference type="PROSITE" id="PS50082">
    <property type="entry name" value="WD_REPEATS_2"/>
    <property type="match status" value="1"/>
</dbReference>
<dbReference type="STRING" id="1328760.A0A165GJZ4"/>
<evidence type="ECO:0000259" key="8">
    <source>
        <dbReference type="Pfam" id="PF21486"/>
    </source>
</evidence>
<feature type="repeat" description="WD" evidence="6">
    <location>
        <begin position="254"/>
        <end position="295"/>
    </location>
</feature>
<gene>
    <name evidence="10" type="ORF">L228DRAFT_230660</name>
</gene>
<keyword evidence="3 6" id="KW-0853">WD repeat</keyword>
<proteinExistence type="predicted"/>
<dbReference type="Gene3D" id="2.130.10.10">
    <property type="entry name" value="YVTN repeat-like/Quinoprotein amine dehydrogenase"/>
    <property type="match status" value="1"/>
</dbReference>
<name>A0A165GJZ4_XYLHT</name>
<keyword evidence="2" id="KW-0813">Transport</keyword>
<dbReference type="GO" id="GO:0017056">
    <property type="term" value="F:structural constituent of nuclear pore"/>
    <property type="evidence" value="ECO:0007669"/>
    <property type="project" value="TreeGrafter"/>
</dbReference>
<evidence type="ECO:0000256" key="5">
    <source>
        <dbReference type="ARBA" id="ARBA00023242"/>
    </source>
</evidence>
<dbReference type="PANTHER" id="PTHR21286">
    <property type="entry name" value="NUCLEAR PORE COMPLEX PROTEIN NUP160"/>
    <property type="match status" value="1"/>
</dbReference>
<dbReference type="InParanoid" id="A0A165GJZ4"/>
<dbReference type="GeneID" id="28895678"/>
<dbReference type="InterPro" id="IPR015943">
    <property type="entry name" value="WD40/YVTN_repeat-like_dom_sf"/>
</dbReference>
<dbReference type="Pfam" id="PF11715">
    <property type="entry name" value="Beta-prop_Nup120_160"/>
    <property type="match status" value="1"/>
</dbReference>
<dbReference type="EMBL" id="KV407459">
    <property type="protein sequence ID" value="KZF22285.1"/>
    <property type="molecule type" value="Genomic_DNA"/>
</dbReference>
<evidence type="ECO:0000259" key="9">
    <source>
        <dbReference type="Pfam" id="PF23300"/>
    </source>
</evidence>
<dbReference type="InterPro" id="IPR056548">
    <property type="entry name" value="HEAT_Nup120"/>
</dbReference>
<evidence type="ECO:0000259" key="7">
    <source>
        <dbReference type="Pfam" id="PF11715"/>
    </source>
</evidence>
<comment type="subcellular location">
    <subcellularLocation>
        <location evidence="1">Nucleus</location>
    </subcellularLocation>
</comment>
<evidence type="ECO:0000313" key="10">
    <source>
        <dbReference type="EMBL" id="KZF22285.1"/>
    </source>
</evidence>
<feature type="domain" description="Nucleoporin Nup120/160 beta-propeller" evidence="7">
    <location>
        <begin position="84"/>
        <end position="583"/>
    </location>
</feature>
<dbReference type="InterPro" id="IPR021717">
    <property type="entry name" value="Nucleoporin_Nup160"/>
</dbReference>
<dbReference type="InterPro" id="IPR048884">
    <property type="entry name" value="Nup120_helical"/>
</dbReference>
<dbReference type="Proteomes" id="UP000076632">
    <property type="component" value="Unassembled WGS sequence"/>
</dbReference>
<reference evidence="10 11" key="1">
    <citation type="journal article" date="2016" name="Fungal Biol.">
        <title>The genome of Xylona heveae provides a window into fungal endophytism.</title>
        <authorList>
            <person name="Gazis R."/>
            <person name="Kuo A."/>
            <person name="Riley R."/>
            <person name="LaButti K."/>
            <person name="Lipzen A."/>
            <person name="Lin J."/>
            <person name="Amirebrahimi M."/>
            <person name="Hesse C.N."/>
            <person name="Spatafora J.W."/>
            <person name="Henrissat B."/>
            <person name="Hainaut M."/>
            <person name="Grigoriev I.V."/>
            <person name="Hibbett D.S."/>
        </authorList>
    </citation>
    <scope>NUCLEOTIDE SEQUENCE [LARGE SCALE GENOMIC DNA]</scope>
    <source>
        <strain evidence="10 11">TC161</strain>
    </source>
</reference>
<dbReference type="InterPro" id="IPR019775">
    <property type="entry name" value="WD40_repeat_CS"/>
</dbReference>
<dbReference type="Pfam" id="PF23300">
    <property type="entry name" value="HEAT_Nup120"/>
    <property type="match status" value="1"/>
</dbReference>
<dbReference type="PROSITE" id="PS00678">
    <property type="entry name" value="WD_REPEATS_1"/>
    <property type="match status" value="1"/>
</dbReference>
<dbReference type="PANTHER" id="PTHR21286:SF0">
    <property type="entry name" value="NUCLEAR PORE COMPLEX PROTEIN NUP160"/>
    <property type="match status" value="1"/>
</dbReference>
<dbReference type="OMA" id="TLWKNNM"/>
<evidence type="ECO:0000256" key="6">
    <source>
        <dbReference type="PROSITE-ProRule" id="PRU00221"/>
    </source>
</evidence>
<evidence type="ECO:0000256" key="4">
    <source>
        <dbReference type="ARBA" id="ARBA00022737"/>
    </source>
</evidence>
<keyword evidence="5" id="KW-0539">Nucleus</keyword>
<feature type="domain" description="Nucleoporin nup120-like HEAT repeat" evidence="9">
    <location>
        <begin position="876"/>
        <end position="1046"/>
    </location>
</feature>
<accession>A0A165GJZ4</accession>
<dbReference type="RefSeq" id="XP_018187840.1">
    <property type="nucleotide sequence ID" value="XM_018330541.1"/>
</dbReference>
<dbReference type="InterPro" id="IPR059141">
    <property type="entry name" value="Beta-prop_Nup120_160"/>
</dbReference>
<dbReference type="InterPro" id="IPR001680">
    <property type="entry name" value="WD40_rpt"/>
</dbReference>
<keyword evidence="4" id="KW-0677">Repeat</keyword>
<evidence type="ECO:0000313" key="11">
    <source>
        <dbReference type="Proteomes" id="UP000076632"/>
    </source>
</evidence>
<dbReference type="SUPFAM" id="SSF82171">
    <property type="entry name" value="DPP6 N-terminal domain-like"/>
    <property type="match status" value="1"/>
</dbReference>
<feature type="domain" description="Nucleoporin Nup120 helical" evidence="8">
    <location>
        <begin position="645"/>
        <end position="776"/>
    </location>
</feature>
<dbReference type="GO" id="GO:0005643">
    <property type="term" value="C:nuclear pore"/>
    <property type="evidence" value="ECO:0007669"/>
    <property type="project" value="TreeGrafter"/>
</dbReference>
<evidence type="ECO:0000256" key="3">
    <source>
        <dbReference type="ARBA" id="ARBA00022574"/>
    </source>
</evidence>
<sequence>MAKQEPFYLYKETRLNLEPASLKSIAAIRLPAHGVSNQAARGSTRRAPVSLTPIEDENAFSRRVLASSASAYWRKDSQSHPRGYLWRVLDESKTLEIQTADLTRSEKTKHIANGVLRLSFPNAIRPGCVAMADLEGHELVSLFALTTSNDLYTLTLRPEFFRHSSAVLDSNVGDWCKTFLPSSFSFRYPHRLVAKSPHELLVSLHDGGLLTFVRRPGDDGSSWRETFFTEGGWGSSLRSLIPWKGHNTVRFGNVDLEQTTATSMSFSPDKTRVFTICLNHTLKLWNLSTGEVEAVKDLLNEERQPQDIPKYLIDPAHTQLLQVFNAEGAREGDLYYVMTYSPYEPGHFKFWAIRETDEDHLAVEDLFPGATFTPPEPYSDQSEIWSLSYFRLKSTGTKKGLELWIVWSNNLTYRVQRLLFDLLDLPTAWSRLWMGVASETLLQLEKPTSLDMDPADATDKWLQFFFSPPRFTEATLETALSLYIQNLSADQLAMVKKGKSLKERLCLAIGSSVALDRNDEGDLDYEHFRANTFMQWDKFYYLTVDLDKRRREAVSFVYDEHDSIPWILTADGVSLIRECSDMELLFHNRRTMGQYQQKMHEAFTRRSAIGTWQKQPSEVSGFIAAARLFRQLFSPSLLHSCLSVLSSEMLQDPSVSAAVRVQSFYDRCNFASQIGDEDYSRLADALDYIGGFKALDNEVFRLVISTASQRQLPVSHHLELGSIGIKNLLAAAQETINLTFTVLFDLLVLIVFIEGEIDKEEHALEELDTTGLYVEILRTLKKYSLLSWLATTMCTDSGQDESDQNFGAEKSSEMSEVAGYQSDHRTVTVLEELFIGMWKVPTRDNVPGTALTTYSARCWISNLMFTEGYEDVATRIMCKFLHRGDIHIASDFMRFMPDTPWATYLKGRLHLARSEHSMASLSFKKAGFGLARGKHTGIGLAESEGLLNVADLSYFHDGLAKYYMHILSLFEKARANSYVADFARLAIQFTSFSKSQVPQQRTEILSRLFYASIQTSRFEEAYSALARYTDTALQKSALTTLITSMIAQSRIPQLLRLPFTDLQPQVDAILSSLCQKTLNIATGPPYHQILYAYRLSRNDFRGAATIMHERLQRLRTSSSTHSEVQNEAVAQTFLTLINLLSSVDPKHAWILAEPSVNVNMGRSGVAKRKIVTLSDVRKEYQQELDRVAAIDSGNFPFAPPIEDDEMDVF</sequence>
<evidence type="ECO:0000256" key="2">
    <source>
        <dbReference type="ARBA" id="ARBA00022448"/>
    </source>
</evidence>
<dbReference type="OrthoDB" id="67716at2759"/>
<organism evidence="10 11">
    <name type="scientific">Xylona heveae (strain CBS 132557 / TC161)</name>
    <dbReference type="NCBI Taxonomy" id="1328760"/>
    <lineage>
        <taxon>Eukaryota</taxon>
        <taxon>Fungi</taxon>
        <taxon>Dikarya</taxon>
        <taxon>Ascomycota</taxon>
        <taxon>Pezizomycotina</taxon>
        <taxon>Xylonomycetes</taxon>
        <taxon>Xylonales</taxon>
        <taxon>Xylonaceae</taxon>
        <taxon>Xylona</taxon>
    </lineage>
</organism>
<evidence type="ECO:0000256" key="1">
    <source>
        <dbReference type="ARBA" id="ARBA00004123"/>
    </source>
</evidence>